<evidence type="ECO:0000313" key="2">
    <source>
        <dbReference type="EMBL" id="RRI00893.1"/>
    </source>
</evidence>
<dbReference type="AlphaFoldDB" id="A0A3P3FS54"/>
<dbReference type="Proteomes" id="UP000273786">
    <property type="component" value="Unassembled WGS sequence"/>
</dbReference>
<dbReference type="EMBL" id="RQXT01000018">
    <property type="protein sequence ID" value="RRI00893.1"/>
    <property type="molecule type" value="Genomic_DNA"/>
</dbReference>
<feature type="region of interest" description="Disordered" evidence="1">
    <location>
        <begin position="77"/>
        <end position="97"/>
    </location>
</feature>
<organism evidence="2 3">
    <name type="scientific">Mesorhizobium tamadayense</name>
    <dbReference type="NCBI Taxonomy" id="425306"/>
    <lineage>
        <taxon>Bacteria</taxon>
        <taxon>Pseudomonadati</taxon>
        <taxon>Pseudomonadota</taxon>
        <taxon>Alphaproteobacteria</taxon>
        <taxon>Hyphomicrobiales</taxon>
        <taxon>Phyllobacteriaceae</taxon>
        <taxon>Mesorhizobium</taxon>
    </lineage>
</organism>
<evidence type="ECO:0000313" key="3">
    <source>
        <dbReference type="Proteomes" id="UP000273786"/>
    </source>
</evidence>
<evidence type="ECO:0000256" key="1">
    <source>
        <dbReference type="SAM" id="MobiDB-lite"/>
    </source>
</evidence>
<name>A0A3P3FS54_9HYPH</name>
<sequence length="108" mass="11548">MSAGRCFNAMAVPPAATMARFDADLSMIALEAIGTQQNLLNQSPGLAGPACLLTQSRRGDIPAVFIAQAIPPPRERACENRRDHMNPGSAFTSTPYGKLRRRAVPGLQ</sequence>
<dbReference type="OrthoDB" id="8100365at2"/>
<protein>
    <submittedName>
        <fullName evidence="2">Uncharacterized protein</fullName>
    </submittedName>
</protein>
<gene>
    <name evidence="2" type="ORF">EH240_16165</name>
</gene>
<proteinExistence type="predicted"/>
<keyword evidence="3" id="KW-1185">Reference proteome</keyword>
<comment type="caution">
    <text evidence="2">The sequence shown here is derived from an EMBL/GenBank/DDBJ whole genome shotgun (WGS) entry which is preliminary data.</text>
</comment>
<accession>A0A3P3FS54</accession>
<reference evidence="2 3" key="1">
    <citation type="submission" date="2018-11" db="EMBL/GenBank/DDBJ databases">
        <title>the genome of Mesorhizobium tamadayense DSM 28320.</title>
        <authorList>
            <person name="Gao J."/>
        </authorList>
    </citation>
    <scope>NUCLEOTIDE SEQUENCE [LARGE SCALE GENOMIC DNA]</scope>
    <source>
        <strain evidence="2 3">DSM 28320</strain>
    </source>
</reference>
<dbReference type="RefSeq" id="WP_124999864.1">
    <property type="nucleotide sequence ID" value="NZ_RQXT01000018.1"/>
</dbReference>